<evidence type="ECO:0008006" key="3">
    <source>
        <dbReference type="Google" id="ProtNLM"/>
    </source>
</evidence>
<reference evidence="1 2" key="1">
    <citation type="submission" date="2014-10" db="EMBL/GenBank/DDBJ databases">
        <title>Whole genome sequence of Francisella endociliophora strain FSC1006, isolated from a laboratory culture of the marine ciliate Euplotes raikovi.</title>
        <authorList>
            <person name="Granberg M."/>
            <person name="Backman S."/>
            <person name="Lundmark E."/>
            <person name="Nilsson E."/>
            <person name="Karlsson E."/>
            <person name="Thelaus J."/>
            <person name="Ohrman C."/>
            <person name="Larkeryd A."/>
            <person name="Stenberg P."/>
        </authorList>
    </citation>
    <scope>NUCLEOTIDE SEQUENCE [LARGE SCALE GENOMIC DNA]</scope>
    <source>
        <strain evidence="1 2">FSC1006</strain>
    </source>
</reference>
<evidence type="ECO:0000313" key="1">
    <source>
        <dbReference type="EMBL" id="AIT08857.1"/>
    </source>
</evidence>
<name>A0A097EMR1_9GAMM</name>
<gene>
    <name evidence="1" type="ORF">LO80_01925</name>
</gene>
<evidence type="ECO:0000313" key="2">
    <source>
        <dbReference type="Proteomes" id="UP000029672"/>
    </source>
</evidence>
<dbReference type="Gene3D" id="3.40.50.1110">
    <property type="entry name" value="SGNH hydrolase"/>
    <property type="match status" value="1"/>
</dbReference>
<dbReference type="InterPro" id="IPR036514">
    <property type="entry name" value="SGNH_hydro_sf"/>
</dbReference>
<dbReference type="GO" id="GO:0016298">
    <property type="term" value="F:lipase activity"/>
    <property type="evidence" value="ECO:0007669"/>
    <property type="project" value="InterPro"/>
</dbReference>
<organism evidence="1 2">
    <name type="scientific">Candidatus Francisella endociliophora</name>
    <dbReference type="NCBI Taxonomy" id="653937"/>
    <lineage>
        <taxon>Bacteria</taxon>
        <taxon>Pseudomonadati</taxon>
        <taxon>Pseudomonadota</taxon>
        <taxon>Gammaproteobacteria</taxon>
        <taxon>Thiotrichales</taxon>
        <taxon>Francisellaceae</taxon>
        <taxon>Francisella</taxon>
    </lineage>
</organism>
<dbReference type="EMBL" id="CP009574">
    <property type="protein sequence ID" value="AIT08857.1"/>
    <property type="molecule type" value="Genomic_DNA"/>
</dbReference>
<dbReference type="InterPro" id="IPR008265">
    <property type="entry name" value="Lipase_GDSL_AS"/>
</dbReference>
<dbReference type="GO" id="GO:0006629">
    <property type="term" value="P:lipid metabolic process"/>
    <property type="evidence" value="ECO:0007669"/>
    <property type="project" value="InterPro"/>
</dbReference>
<dbReference type="HOGENOM" id="CLU_616428_0_0_6"/>
<accession>A0A097EMR1</accession>
<dbReference type="PROSITE" id="PS01098">
    <property type="entry name" value="LIPASE_GDSL_SER"/>
    <property type="match status" value="1"/>
</dbReference>
<dbReference type="STRING" id="1547445.LO80_01925"/>
<keyword evidence="2" id="KW-1185">Reference proteome</keyword>
<dbReference type="AlphaFoldDB" id="A0A097EMR1"/>
<sequence length="444" mass="50054">MLLVLTIVSGAYAKDNTHYKNFIVFGDSISDTGNLPENYLLQNSAEDLPMNYVVPVTNPIAENMLGTNFQMPSFVADNYPDMTWAWSVPNSEYAELSHPNKEHYSFGWFDYFIYNTYPQANTPSMVNWIDLYRNPNSLKDSTSLNYAVVGAMTIDGYTNPDYFAVTTPVDEGDIGKEQEQVKSKIDSYTKSVSNDNWENLAVAGVIKQIKFYLYDKNKYSQLQDNTDTAYIVWIGANDISNAMLNKLLKGKLNAFKQDIGTFKLPGNIANNIQEAVKMLEKQAGAKHIYVINAYNLGLTPTARNFGALYSLPSLISQALNAQLEILFVNDSNVKVIDMGSKLDKAIVSREFVAKAKKTETCSKDYFSAQVIENNCYYKPMSPREGYPFWNNSHLAQPMQQIIAFELMNKIINEPFLERANVLTIQNPEKIDKEIAAIANSIVNK</sequence>
<protein>
    <recommendedName>
        <fullName evidence="3">GDSL family lipase</fullName>
    </recommendedName>
</protein>
<dbReference type="KEGG" id="frf:LO80_01925"/>
<proteinExistence type="predicted"/>
<dbReference type="SUPFAM" id="SSF52266">
    <property type="entry name" value="SGNH hydrolase"/>
    <property type="match status" value="1"/>
</dbReference>
<dbReference type="Proteomes" id="UP000029672">
    <property type="component" value="Chromosome"/>
</dbReference>
<dbReference type="InterPro" id="IPR001087">
    <property type="entry name" value="GDSL"/>
</dbReference>
<dbReference type="Pfam" id="PF00657">
    <property type="entry name" value="Lipase_GDSL"/>
    <property type="match status" value="1"/>
</dbReference>